<proteinExistence type="predicted"/>
<evidence type="ECO:0000313" key="1">
    <source>
        <dbReference type="EMBL" id="PKI39704.1"/>
    </source>
</evidence>
<feature type="non-terminal residue" evidence="1">
    <location>
        <position position="54"/>
    </location>
</feature>
<evidence type="ECO:0000313" key="2">
    <source>
        <dbReference type="Proteomes" id="UP000233551"/>
    </source>
</evidence>
<keyword evidence="2" id="KW-1185">Reference proteome</keyword>
<dbReference type="Proteomes" id="UP000233551">
    <property type="component" value="Unassembled WGS sequence"/>
</dbReference>
<gene>
    <name evidence="1" type="ORF">CRG98_039905</name>
</gene>
<comment type="caution">
    <text evidence="1">The sequence shown here is derived from an EMBL/GenBank/DDBJ whole genome shotgun (WGS) entry which is preliminary data.</text>
</comment>
<dbReference type="AlphaFoldDB" id="A0A2I0I6S4"/>
<dbReference type="EMBL" id="PGOL01003776">
    <property type="protein sequence ID" value="PKI39704.1"/>
    <property type="molecule type" value="Genomic_DNA"/>
</dbReference>
<organism evidence="1 2">
    <name type="scientific">Punica granatum</name>
    <name type="common">Pomegranate</name>
    <dbReference type="NCBI Taxonomy" id="22663"/>
    <lineage>
        <taxon>Eukaryota</taxon>
        <taxon>Viridiplantae</taxon>
        <taxon>Streptophyta</taxon>
        <taxon>Embryophyta</taxon>
        <taxon>Tracheophyta</taxon>
        <taxon>Spermatophyta</taxon>
        <taxon>Magnoliopsida</taxon>
        <taxon>eudicotyledons</taxon>
        <taxon>Gunneridae</taxon>
        <taxon>Pentapetalae</taxon>
        <taxon>rosids</taxon>
        <taxon>malvids</taxon>
        <taxon>Myrtales</taxon>
        <taxon>Lythraceae</taxon>
        <taxon>Punica</taxon>
    </lineage>
</organism>
<reference evidence="1 2" key="1">
    <citation type="submission" date="2017-11" db="EMBL/GenBank/DDBJ databases">
        <title>De-novo sequencing of pomegranate (Punica granatum L.) genome.</title>
        <authorList>
            <person name="Akparov Z."/>
            <person name="Amiraslanov A."/>
            <person name="Hajiyeva S."/>
            <person name="Abbasov M."/>
            <person name="Kaur K."/>
            <person name="Hamwieh A."/>
            <person name="Solovyev V."/>
            <person name="Salamov A."/>
            <person name="Braich B."/>
            <person name="Kosarev P."/>
            <person name="Mahmoud A."/>
            <person name="Hajiyev E."/>
            <person name="Babayeva S."/>
            <person name="Izzatullayeva V."/>
            <person name="Mammadov A."/>
            <person name="Mammadov A."/>
            <person name="Sharifova S."/>
            <person name="Ojaghi J."/>
            <person name="Eynullazada K."/>
            <person name="Bayramov B."/>
            <person name="Abdulazimova A."/>
            <person name="Shahmuradov I."/>
        </authorList>
    </citation>
    <scope>NUCLEOTIDE SEQUENCE [LARGE SCALE GENOMIC DNA]</scope>
    <source>
        <strain evidence="2">cv. AG2017</strain>
        <tissue evidence="1">Leaf</tissue>
    </source>
</reference>
<name>A0A2I0I6S4_PUNGR</name>
<accession>A0A2I0I6S4</accession>
<protein>
    <submittedName>
        <fullName evidence="1">Uncharacterized protein</fullName>
    </submittedName>
</protein>
<sequence length="54" mass="5909">MGEQEDVRRAGRACWCASGLAGVCAAGERARERAAVRGYYSPESMVFARNEEIN</sequence>